<gene>
    <name evidence="1" type="primary">ABSGL_10290.1 scaffold 11921</name>
</gene>
<reference evidence="1" key="1">
    <citation type="submission" date="2016-04" db="EMBL/GenBank/DDBJ databases">
        <authorList>
            <person name="Evans L.H."/>
            <person name="Alamgir A."/>
            <person name="Owens N."/>
            <person name="Weber N.D."/>
            <person name="Virtaneva K."/>
            <person name="Barbian K."/>
            <person name="Babar A."/>
            <person name="Rosenke K."/>
        </authorList>
    </citation>
    <scope>NUCLEOTIDE SEQUENCE [LARGE SCALE GENOMIC DNA]</scope>
    <source>
        <strain evidence="1">CBS 101.48</strain>
    </source>
</reference>
<sequence length="111" mass="12293">MVARTIRILTDKSPTAHHHADALAKGVQNSGSLFNVAVGDLARTPSDAFYNETALEDIRLDKSDVLLFSSTLIEILNDYGLEQDAILLQAKSDNDDQELYDLGKRFAEQLE</sequence>
<organism evidence="1">
    <name type="scientific">Absidia glauca</name>
    <name type="common">Pin mould</name>
    <dbReference type="NCBI Taxonomy" id="4829"/>
    <lineage>
        <taxon>Eukaryota</taxon>
        <taxon>Fungi</taxon>
        <taxon>Fungi incertae sedis</taxon>
        <taxon>Mucoromycota</taxon>
        <taxon>Mucoromycotina</taxon>
        <taxon>Mucoromycetes</taxon>
        <taxon>Mucorales</taxon>
        <taxon>Cunninghamellaceae</taxon>
        <taxon>Absidia</taxon>
    </lineage>
</organism>
<dbReference type="EMBL" id="LT554386">
    <property type="protein sequence ID" value="SAM04426.1"/>
    <property type="molecule type" value="Genomic_DNA"/>
</dbReference>
<name>A0A163JRN0_ABSGL</name>
<proteinExistence type="predicted"/>
<evidence type="ECO:0000313" key="2">
    <source>
        <dbReference type="Proteomes" id="UP000078561"/>
    </source>
</evidence>
<accession>A0A163JRN0</accession>
<keyword evidence="2" id="KW-1185">Reference proteome</keyword>
<dbReference type="InParanoid" id="A0A163JRN0"/>
<protein>
    <submittedName>
        <fullName evidence="1">Uncharacterized protein</fullName>
    </submittedName>
</protein>
<evidence type="ECO:0000313" key="1">
    <source>
        <dbReference type="EMBL" id="SAM04426.1"/>
    </source>
</evidence>
<dbReference type="AlphaFoldDB" id="A0A163JRN0"/>
<dbReference type="Proteomes" id="UP000078561">
    <property type="component" value="Unassembled WGS sequence"/>
</dbReference>
<dbReference type="OrthoDB" id="2349213at2759"/>